<dbReference type="EMBL" id="DAEQIJ010000001">
    <property type="protein sequence ID" value="HBH2618424.1"/>
    <property type="molecule type" value="Genomic_DNA"/>
</dbReference>
<dbReference type="Gene3D" id="2.100.10.30">
    <property type="entry name" value="Jacalin-like lectin domain"/>
    <property type="match status" value="1"/>
</dbReference>
<organism evidence="2 3">
    <name type="scientific">Clostridioides difficile</name>
    <name type="common">Peptoclostridium difficile</name>
    <dbReference type="NCBI Taxonomy" id="1496"/>
    <lineage>
        <taxon>Bacteria</taxon>
        <taxon>Bacillati</taxon>
        <taxon>Bacillota</taxon>
        <taxon>Clostridia</taxon>
        <taxon>Peptostreptococcales</taxon>
        <taxon>Peptostreptococcaceae</taxon>
        <taxon>Clostridioides</taxon>
    </lineage>
</organism>
<dbReference type="InterPro" id="IPR046653">
    <property type="entry name" value="DUF6765"/>
</dbReference>
<proteinExistence type="predicted"/>
<evidence type="ECO:0000313" key="3">
    <source>
        <dbReference type="Proteomes" id="UP000879542"/>
    </source>
</evidence>
<dbReference type="SMART" id="SM00915">
    <property type="entry name" value="Jacalin"/>
    <property type="match status" value="1"/>
</dbReference>
<dbReference type="Proteomes" id="UP000879542">
    <property type="component" value="Unassembled WGS sequence"/>
</dbReference>
<evidence type="ECO:0000259" key="1">
    <source>
        <dbReference type="SMART" id="SM00915"/>
    </source>
</evidence>
<dbReference type="Pfam" id="PF01419">
    <property type="entry name" value="Jacalin"/>
    <property type="match status" value="1"/>
</dbReference>
<reference evidence="2" key="2">
    <citation type="submission" date="2021-06" db="EMBL/GenBank/DDBJ databases">
        <authorList>
            <consortium name="NCBI Pathogen Detection Project"/>
        </authorList>
    </citation>
    <scope>NUCLEOTIDE SEQUENCE</scope>
    <source>
        <strain evidence="2">Clostridioides</strain>
    </source>
</reference>
<dbReference type="PANTHER" id="PTHR47293">
    <property type="entry name" value="JACALIN-RELATED LECTIN 3"/>
    <property type="match status" value="1"/>
</dbReference>
<name>A0A9P3YMA1_CLODI</name>
<dbReference type="InterPro" id="IPR036404">
    <property type="entry name" value="Jacalin-like_lectin_dom_sf"/>
</dbReference>
<dbReference type="RefSeq" id="WP_003428867.1">
    <property type="nucleotide sequence ID" value="NZ_AP025558.1"/>
</dbReference>
<sequence>MNLDFHYYGTYLAAKIAGYNDSDAKTIAYAAQYVDESSKNMILDDVNFAFPTIQTNLEFEKYYADFTSLGYKWNLDSLNEIKKVWIPFHFLPGNLNNQVKYNGVKESKGLTTNWKFKDGDDQKFRLMCLPNSETVSAIINDLIYFHSTEEYKLQFIGIRMHVLADTWAHMYFIGKPEWYINDIKEFIAEESKYIEETKWTKAEEYRNSSWHSINFTGTPDVGGYESISYLGHGRIGHLPDYGYLNYRYVPNWSCTDNKVKIQKNNQDNFFKAFCQMVYALKCIKNGNDFSINQYDNLTAQQKTEVSKVIATRKDDQSEAWKKAIQILGYNSLENFDKNKWKNEFIKSTNKEKTDYYYFNLVAKKHVNYVIDFLEEKRLPLEEMCSKYCEFKTFDDTQFAKNRNRVTKIILRGAYIVDAIQLVYDGKYKTPMHGETLGGSMVSLDLEADDYIVKISGSMGLYEGGEPYPKSPTRTIGKITFLTKKGKTITTGCETMFKSYGNFTLEAPAGKQIFALQGSYLIRKLRAETNKRYLDCLGIASIKDCSVVTSTK</sequence>
<dbReference type="PANTHER" id="PTHR47293:SF15">
    <property type="entry name" value="JACALIN-RELATED LECTIN 19"/>
    <property type="match status" value="1"/>
</dbReference>
<comment type="caution">
    <text evidence="2">The sequence shown here is derived from an EMBL/GenBank/DDBJ whole genome shotgun (WGS) entry which is preliminary data.</text>
</comment>
<feature type="domain" description="Jacalin-type lectin" evidence="1">
    <location>
        <begin position="390"/>
        <end position="530"/>
    </location>
</feature>
<accession>A0A9P3YMA1</accession>
<evidence type="ECO:0000313" key="2">
    <source>
        <dbReference type="EMBL" id="HBH2618424.1"/>
    </source>
</evidence>
<dbReference type="AlphaFoldDB" id="A0A9P3YMA1"/>
<protein>
    <recommendedName>
        <fullName evidence="1">Jacalin-type lectin domain-containing protein</fullName>
    </recommendedName>
</protein>
<dbReference type="Pfam" id="PF20551">
    <property type="entry name" value="DUF6765"/>
    <property type="match status" value="1"/>
</dbReference>
<gene>
    <name evidence="2" type="ORF">KRQ00_000145</name>
</gene>
<dbReference type="SUPFAM" id="SSF51101">
    <property type="entry name" value="Mannose-binding lectins"/>
    <property type="match status" value="1"/>
</dbReference>
<dbReference type="InterPro" id="IPR001229">
    <property type="entry name" value="Jacalin-like_lectin_dom"/>
</dbReference>
<reference evidence="2" key="1">
    <citation type="journal article" date="2018" name="Genome Biol.">
        <title>SKESA: strategic k-mer extension for scrupulous assemblies.</title>
        <authorList>
            <person name="Souvorov A."/>
            <person name="Agarwala R."/>
            <person name="Lipman D.J."/>
        </authorList>
    </citation>
    <scope>NUCLEOTIDE SEQUENCE</scope>
    <source>
        <strain evidence="2">Clostridioides</strain>
    </source>
</reference>